<keyword evidence="3" id="KW-1185">Reference proteome</keyword>
<accession>A0A9D4SSV9</accession>
<dbReference type="EMBL" id="JABSTV010001253">
    <property type="protein sequence ID" value="KAH7944572.1"/>
    <property type="molecule type" value="Genomic_DNA"/>
</dbReference>
<evidence type="ECO:0000256" key="1">
    <source>
        <dbReference type="SAM" id="MobiDB-lite"/>
    </source>
</evidence>
<protein>
    <submittedName>
        <fullName evidence="2">Uncharacterized protein</fullName>
    </submittedName>
</protein>
<reference evidence="2" key="2">
    <citation type="submission" date="2021-09" db="EMBL/GenBank/DDBJ databases">
        <authorList>
            <person name="Jia N."/>
            <person name="Wang J."/>
            <person name="Shi W."/>
            <person name="Du L."/>
            <person name="Sun Y."/>
            <person name="Zhan W."/>
            <person name="Jiang J."/>
            <person name="Wang Q."/>
            <person name="Zhang B."/>
            <person name="Ji P."/>
            <person name="Sakyi L.B."/>
            <person name="Cui X."/>
            <person name="Yuan T."/>
            <person name="Jiang B."/>
            <person name="Yang W."/>
            <person name="Lam T.T.-Y."/>
            <person name="Chang Q."/>
            <person name="Ding S."/>
            <person name="Wang X."/>
            <person name="Zhu J."/>
            <person name="Ruan X."/>
            <person name="Zhao L."/>
            <person name="Wei J."/>
            <person name="Que T."/>
            <person name="Du C."/>
            <person name="Cheng J."/>
            <person name="Dai P."/>
            <person name="Han X."/>
            <person name="Huang E."/>
            <person name="Gao Y."/>
            <person name="Liu J."/>
            <person name="Shao H."/>
            <person name="Ye R."/>
            <person name="Li L."/>
            <person name="Wei W."/>
            <person name="Wang X."/>
            <person name="Wang C."/>
            <person name="Huo Q."/>
            <person name="Li W."/>
            <person name="Guo W."/>
            <person name="Chen H."/>
            <person name="Chen S."/>
            <person name="Zhou L."/>
            <person name="Zhou L."/>
            <person name="Ni X."/>
            <person name="Tian J."/>
            <person name="Zhou Y."/>
            <person name="Sheng Y."/>
            <person name="Liu T."/>
            <person name="Pan Y."/>
            <person name="Xia L."/>
            <person name="Li J."/>
            <person name="Zhao F."/>
            <person name="Cao W."/>
        </authorList>
    </citation>
    <scope>NUCLEOTIDE SEQUENCE</scope>
    <source>
        <strain evidence="2">Rsan-2018</strain>
        <tissue evidence="2">Larvae</tissue>
    </source>
</reference>
<reference evidence="2" key="1">
    <citation type="journal article" date="2020" name="Cell">
        <title>Large-Scale Comparative Analyses of Tick Genomes Elucidate Their Genetic Diversity and Vector Capacities.</title>
        <authorList>
            <consortium name="Tick Genome and Microbiome Consortium (TIGMIC)"/>
            <person name="Jia N."/>
            <person name="Wang J."/>
            <person name="Shi W."/>
            <person name="Du L."/>
            <person name="Sun Y."/>
            <person name="Zhan W."/>
            <person name="Jiang J.F."/>
            <person name="Wang Q."/>
            <person name="Zhang B."/>
            <person name="Ji P."/>
            <person name="Bell-Sakyi L."/>
            <person name="Cui X.M."/>
            <person name="Yuan T.T."/>
            <person name="Jiang B.G."/>
            <person name="Yang W.F."/>
            <person name="Lam T.T."/>
            <person name="Chang Q.C."/>
            <person name="Ding S.J."/>
            <person name="Wang X.J."/>
            <person name="Zhu J.G."/>
            <person name="Ruan X.D."/>
            <person name="Zhao L."/>
            <person name="Wei J.T."/>
            <person name="Ye R.Z."/>
            <person name="Que T.C."/>
            <person name="Du C.H."/>
            <person name="Zhou Y.H."/>
            <person name="Cheng J.X."/>
            <person name="Dai P.F."/>
            <person name="Guo W.B."/>
            <person name="Han X.H."/>
            <person name="Huang E.J."/>
            <person name="Li L.F."/>
            <person name="Wei W."/>
            <person name="Gao Y.C."/>
            <person name="Liu J.Z."/>
            <person name="Shao H.Z."/>
            <person name="Wang X."/>
            <person name="Wang C.C."/>
            <person name="Yang T.C."/>
            <person name="Huo Q.B."/>
            <person name="Li W."/>
            <person name="Chen H.Y."/>
            <person name="Chen S.E."/>
            <person name="Zhou L.G."/>
            <person name="Ni X.B."/>
            <person name="Tian J.H."/>
            <person name="Sheng Y."/>
            <person name="Liu T."/>
            <person name="Pan Y.S."/>
            <person name="Xia L.Y."/>
            <person name="Li J."/>
            <person name="Zhao F."/>
            <person name="Cao W.C."/>
        </authorList>
    </citation>
    <scope>NUCLEOTIDE SEQUENCE</scope>
    <source>
        <strain evidence="2">Rsan-2018</strain>
    </source>
</reference>
<organism evidence="2 3">
    <name type="scientific">Rhipicephalus sanguineus</name>
    <name type="common">Brown dog tick</name>
    <name type="synonym">Ixodes sanguineus</name>
    <dbReference type="NCBI Taxonomy" id="34632"/>
    <lineage>
        <taxon>Eukaryota</taxon>
        <taxon>Metazoa</taxon>
        <taxon>Ecdysozoa</taxon>
        <taxon>Arthropoda</taxon>
        <taxon>Chelicerata</taxon>
        <taxon>Arachnida</taxon>
        <taxon>Acari</taxon>
        <taxon>Parasitiformes</taxon>
        <taxon>Ixodida</taxon>
        <taxon>Ixodoidea</taxon>
        <taxon>Ixodidae</taxon>
        <taxon>Rhipicephalinae</taxon>
        <taxon>Rhipicephalus</taxon>
        <taxon>Rhipicephalus</taxon>
    </lineage>
</organism>
<evidence type="ECO:0000313" key="3">
    <source>
        <dbReference type="Proteomes" id="UP000821837"/>
    </source>
</evidence>
<feature type="region of interest" description="Disordered" evidence="1">
    <location>
        <begin position="38"/>
        <end position="72"/>
    </location>
</feature>
<proteinExistence type="predicted"/>
<dbReference type="AlphaFoldDB" id="A0A9D4SSV9"/>
<name>A0A9D4SSV9_RHISA</name>
<comment type="caution">
    <text evidence="2">The sequence shown here is derived from an EMBL/GenBank/DDBJ whole genome shotgun (WGS) entry which is preliminary data.</text>
</comment>
<gene>
    <name evidence="2" type="ORF">HPB52_021389</name>
</gene>
<sequence length="119" mass="13749">MLFGRMHDDEDNLLHDILELERIKRERREIFGSRTRSLASLPGSERSLPMTRELNSDENQGTDRHLGLRPVSPHGRDVLLLDKIDEKITLPMCYTSGSEAFVQKGQPLEQARKVRPRDQ</sequence>
<evidence type="ECO:0000313" key="2">
    <source>
        <dbReference type="EMBL" id="KAH7944572.1"/>
    </source>
</evidence>
<dbReference type="Proteomes" id="UP000821837">
    <property type="component" value="Unassembled WGS sequence"/>
</dbReference>